<keyword evidence="2" id="KW-0472">Membrane</keyword>
<keyword evidence="2" id="KW-0812">Transmembrane</keyword>
<feature type="region of interest" description="Disordered" evidence="1">
    <location>
        <begin position="121"/>
        <end position="153"/>
    </location>
</feature>
<dbReference type="Proteomes" id="UP000599523">
    <property type="component" value="Unassembled WGS sequence"/>
</dbReference>
<reference evidence="3" key="1">
    <citation type="submission" date="2019-12" db="EMBL/GenBank/DDBJ databases">
        <title>Comparative genomics gives insights into the taxonomy of the Azoarcus-Aromatoleum group and reveals separate origins of nif in the plant-associated Azoarcus and non-plant-associated Aromatoleum sub-groups.</title>
        <authorList>
            <person name="Lafos M."/>
            <person name="Maluk M."/>
            <person name="Batista M."/>
            <person name="Junghare M."/>
            <person name="Carmona M."/>
            <person name="Faoro H."/>
            <person name="Cruz L.M."/>
            <person name="Battistoni F."/>
            <person name="De Souza E."/>
            <person name="Pedrosa F."/>
            <person name="Chen W.-M."/>
            <person name="Poole P.S."/>
            <person name="Dixon R.A."/>
            <person name="James E.K."/>
        </authorList>
    </citation>
    <scope>NUCLEOTIDE SEQUENCE</scope>
    <source>
        <strain evidence="3">NSC3</strain>
    </source>
</reference>
<feature type="transmembrane region" description="Helical" evidence="2">
    <location>
        <begin position="79"/>
        <end position="101"/>
    </location>
</feature>
<evidence type="ECO:0000256" key="1">
    <source>
        <dbReference type="SAM" id="MobiDB-lite"/>
    </source>
</evidence>
<proteinExistence type="predicted"/>
<comment type="caution">
    <text evidence="3">The sequence shown here is derived from an EMBL/GenBank/DDBJ whole genome shotgun (WGS) entry which is preliminary data.</text>
</comment>
<dbReference type="EMBL" id="WTVM01000079">
    <property type="protein sequence ID" value="NMG03868.1"/>
    <property type="molecule type" value="Genomic_DNA"/>
</dbReference>
<accession>A0A972F8A6</accession>
<sequence length="153" mass="17260">MKQKNPWRVDLRLDEAGRQLCGPGKIFDQRSYWGNVRAIMFGLAAIYIGWHAYDILAWWDNLWGATPKINPGKQATAQFWSVIMGGGIVLISIACMIMIPINRRRAAKSTKGQWYDDPALTREALHGTPDEPVDRKAGATGDTDRTRREEKSS</sequence>
<organism evidence="3 4">
    <name type="scientific">Azoarcus taiwanensis</name>
    <dbReference type="NCBI Taxonomy" id="666964"/>
    <lineage>
        <taxon>Bacteria</taxon>
        <taxon>Pseudomonadati</taxon>
        <taxon>Pseudomonadota</taxon>
        <taxon>Betaproteobacteria</taxon>
        <taxon>Rhodocyclales</taxon>
        <taxon>Zoogloeaceae</taxon>
        <taxon>Azoarcus</taxon>
    </lineage>
</organism>
<keyword evidence="2" id="KW-1133">Transmembrane helix</keyword>
<gene>
    <name evidence="3" type="ORF">GPA21_12950</name>
</gene>
<dbReference type="AlphaFoldDB" id="A0A972F8A6"/>
<name>A0A972F8A6_9RHOO</name>
<evidence type="ECO:0000256" key="2">
    <source>
        <dbReference type="SAM" id="Phobius"/>
    </source>
</evidence>
<evidence type="ECO:0000313" key="3">
    <source>
        <dbReference type="EMBL" id="NMG03868.1"/>
    </source>
</evidence>
<evidence type="ECO:0000313" key="4">
    <source>
        <dbReference type="Proteomes" id="UP000599523"/>
    </source>
</evidence>
<dbReference type="RefSeq" id="WP_168988566.1">
    <property type="nucleotide sequence ID" value="NZ_CAWPHM010000307.1"/>
</dbReference>
<feature type="transmembrane region" description="Helical" evidence="2">
    <location>
        <begin position="38"/>
        <end position="59"/>
    </location>
</feature>
<protein>
    <submittedName>
        <fullName evidence="3">Uncharacterized protein</fullName>
    </submittedName>
</protein>
<keyword evidence="4" id="KW-1185">Reference proteome</keyword>